<dbReference type="GeneID" id="9463311"/>
<evidence type="ECO:0000313" key="3">
    <source>
        <dbReference type="Proteomes" id="UP000006643"/>
    </source>
</evidence>
<dbReference type="Proteomes" id="UP000006643">
    <property type="component" value="Unassembled WGS sequence"/>
</dbReference>
<reference evidence="3" key="1">
    <citation type="journal article" date="2009" name="Nature">
        <title>Genome sequence and analysis of the Irish potato famine pathogen Phytophthora infestans.</title>
        <authorList>
            <consortium name="The Broad Institute Genome Sequencing Platform"/>
            <person name="Haas B.J."/>
            <person name="Kamoun S."/>
            <person name="Zody M.C."/>
            <person name="Jiang R.H."/>
            <person name="Handsaker R.E."/>
            <person name="Cano L.M."/>
            <person name="Grabherr M."/>
            <person name="Kodira C.D."/>
            <person name="Raffaele S."/>
            <person name="Torto-Alalibo T."/>
            <person name="Bozkurt T.O."/>
            <person name="Ah-Fong A.M."/>
            <person name="Alvarado L."/>
            <person name="Anderson V.L."/>
            <person name="Armstrong M.R."/>
            <person name="Avrova A."/>
            <person name="Baxter L."/>
            <person name="Beynon J."/>
            <person name="Boevink P.C."/>
            <person name="Bollmann S.R."/>
            <person name="Bos J.I."/>
            <person name="Bulone V."/>
            <person name="Cai G."/>
            <person name="Cakir C."/>
            <person name="Carrington J.C."/>
            <person name="Chawner M."/>
            <person name="Conti L."/>
            <person name="Costanzo S."/>
            <person name="Ewan R."/>
            <person name="Fahlgren N."/>
            <person name="Fischbach M.A."/>
            <person name="Fugelstad J."/>
            <person name="Gilroy E.M."/>
            <person name="Gnerre S."/>
            <person name="Green P.J."/>
            <person name="Grenville-Briggs L.J."/>
            <person name="Griffith J."/>
            <person name="Grunwald N.J."/>
            <person name="Horn K."/>
            <person name="Horner N.R."/>
            <person name="Hu C.H."/>
            <person name="Huitema E."/>
            <person name="Jeong D.H."/>
            <person name="Jones A.M."/>
            <person name="Jones J.D."/>
            <person name="Jones R.W."/>
            <person name="Karlsson E.K."/>
            <person name="Kunjeti S.G."/>
            <person name="Lamour K."/>
            <person name="Liu Z."/>
            <person name="Ma L."/>
            <person name="Maclean D."/>
            <person name="Chibucos M.C."/>
            <person name="McDonald H."/>
            <person name="McWalters J."/>
            <person name="Meijer H.J."/>
            <person name="Morgan W."/>
            <person name="Morris P.F."/>
            <person name="Munro C.A."/>
            <person name="O'Neill K."/>
            <person name="Ospina-Giraldo M."/>
            <person name="Pinzon A."/>
            <person name="Pritchard L."/>
            <person name="Ramsahoye B."/>
            <person name="Ren Q."/>
            <person name="Restrepo S."/>
            <person name="Roy S."/>
            <person name="Sadanandom A."/>
            <person name="Savidor A."/>
            <person name="Schornack S."/>
            <person name="Schwartz D.C."/>
            <person name="Schumann U.D."/>
            <person name="Schwessinger B."/>
            <person name="Seyer L."/>
            <person name="Sharpe T."/>
            <person name="Silvar C."/>
            <person name="Song J."/>
            <person name="Studholme D.J."/>
            <person name="Sykes S."/>
            <person name="Thines M."/>
            <person name="van de Vondervoort P.J."/>
            <person name="Phuntumart V."/>
            <person name="Wawra S."/>
            <person name="Weide R."/>
            <person name="Win J."/>
            <person name="Young C."/>
            <person name="Zhou S."/>
            <person name="Fry W."/>
            <person name="Meyers B.C."/>
            <person name="van West P."/>
            <person name="Ristaino J."/>
            <person name="Govers F."/>
            <person name="Birch P.R."/>
            <person name="Whisson S.C."/>
            <person name="Judelson H.S."/>
            <person name="Nusbaum C."/>
        </authorList>
    </citation>
    <scope>NUCLEOTIDE SEQUENCE [LARGE SCALE GENOMIC DNA]</scope>
    <source>
        <strain evidence="3">T30-4</strain>
    </source>
</reference>
<organism evidence="2 3">
    <name type="scientific">Phytophthora infestans (strain T30-4)</name>
    <name type="common">Potato late blight agent</name>
    <dbReference type="NCBI Taxonomy" id="403677"/>
    <lineage>
        <taxon>Eukaryota</taxon>
        <taxon>Sar</taxon>
        <taxon>Stramenopiles</taxon>
        <taxon>Oomycota</taxon>
        <taxon>Peronosporomycetes</taxon>
        <taxon>Peronosporales</taxon>
        <taxon>Peronosporaceae</taxon>
        <taxon>Phytophthora</taxon>
    </lineage>
</organism>
<dbReference type="EMBL" id="DS028437">
    <property type="protein sequence ID" value="EEY62098.1"/>
    <property type="molecule type" value="Genomic_DNA"/>
</dbReference>
<feature type="region of interest" description="Disordered" evidence="1">
    <location>
        <begin position="17"/>
        <end position="130"/>
    </location>
</feature>
<feature type="region of interest" description="Disordered" evidence="1">
    <location>
        <begin position="144"/>
        <end position="168"/>
    </location>
</feature>
<dbReference type="RefSeq" id="XP_002895007.1">
    <property type="nucleotide sequence ID" value="XM_002894961.1"/>
</dbReference>
<dbReference type="KEGG" id="pif:PITG_21199"/>
<feature type="compositionally biased region" description="Basic residues" evidence="1">
    <location>
        <begin position="57"/>
        <end position="82"/>
    </location>
</feature>
<gene>
    <name evidence="2" type="ORF">PITG_21199</name>
</gene>
<keyword evidence="3" id="KW-1185">Reference proteome</keyword>
<evidence type="ECO:0000313" key="2">
    <source>
        <dbReference type="EMBL" id="EEY62098.1"/>
    </source>
</evidence>
<feature type="compositionally biased region" description="Low complexity" evidence="1">
    <location>
        <begin position="97"/>
        <end position="107"/>
    </location>
</feature>
<evidence type="ECO:0000256" key="1">
    <source>
        <dbReference type="SAM" id="MobiDB-lite"/>
    </source>
</evidence>
<proteinExistence type="predicted"/>
<protein>
    <submittedName>
        <fullName evidence="2">Uncharacterized protein</fullName>
    </submittedName>
</protein>
<dbReference type="VEuPathDB" id="FungiDB:PITG_21199"/>
<feature type="compositionally biased region" description="Polar residues" evidence="1">
    <location>
        <begin position="46"/>
        <end position="55"/>
    </location>
</feature>
<dbReference type="AlphaFoldDB" id="D0P3W7"/>
<name>D0P3W7_PHYIT</name>
<accession>D0P3W7</accession>
<dbReference type="InParanoid" id="D0P3W7"/>
<dbReference type="HOGENOM" id="CLU_1589633_0_0_1"/>
<sequence length="168" mass="18702">MVDTSLFASALGRGSRMHIDSLSGTPQTQAPRRPTVHPQRACLSCKGSSRRSTPPRQIKKHSNRLRRRYQLKHKPRLCRIRAGRSDTRTPVKRSLRSARSTARSCTSGWAPASWTGAQDSSGRPSRPLPLPTLQYVMERMLDADRGPSTTCTSWPSPRPRGAAPTTWC</sequence>